<protein>
    <submittedName>
        <fullName evidence="1">DUF416 family protein</fullName>
    </submittedName>
</protein>
<dbReference type="RefSeq" id="WP_131029934.1">
    <property type="nucleotide sequence ID" value="NZ_SIXF01000007.1"/>
</dbReference>
<gene>
    <name evidence="1" type="ORF">EYS08_10210</name>
</gene>
<evidence type="ECO:0000313" key="1">
    <source>
        <dbReference type="EMBL" id="TBO42712.1"/>
    </source>
</evidence>
<dbReference type="InterPro" id="IPR023381">
    <property type="entry name" value="YP001051499.1-like_dom_sf"/>
</dbReference>
<evidence type="ECO:0000313" key="2">
    <source>
        <dbReference type="Proteomes" id="UP000291819"/>
    </source>
</evidence>
<comment type="caution">
    <text evidence="1">The sequence shown here is derived from an EMBL/GenBank/DDBJ whole genome shotgun (WGS) entry which is preliminary data.</text>
</comment>
<reference evidence="1 2" key="1">
    <citation type="submission" date="2019-02" db="EMBL/GenBank/DDBJ databases">
        <title>Pedobacter kyonggii whole genome sequence analysis.</title>
        <authorList>
            <person name="Dahal R.H."/>
        </authorList>
    </citation>
    <scope>NUCLEOTIDE SEQUENCE [LARGE SCALE GENOMIC DNA]</scope>
    <source>
        <strain evidence="1 2">K-4-11-1</strain>
    </source>
</reference>
<dbReference type="InterPro" id="IPR007338">
    <property type="entry name" value="DUF416"/>
</dbReference>
<dbReference type="Proteomes" id="UP000291819">
    <property type="component" value="Unassembled WGS sequence"/>
</dbReference>
<proteinExistence type="predicted"/>
<dbReference type="EMBL" id="SIXF01000007">
    <property type="protein sequence ID" value="TBO42712.1"/>
    <property type="molecule type" value="Genomic_DNA"/>
</dbReference>
<accession>A0A4Q9HDN0</accession>
<keyword evidence="2" id="KW-1185">Reference proteome</keyword>
<name>A0A4Q9HDN0_9SPHI</name>
<dbReference type="OrthoDB" id="9204516at2"/>
<dbReference type="Gene3D" id="1.20.1590.10">
    <property type="entry name" value="YP_001051499.1 domain like"/>
    <property type="match status" value="1"/>
</dbReference>
<dbReference type="AlphaFoldDB" id="A0A4Q9HDN0"/>
<dbReference type="Pfam" id="PF04222">
    <property type="entry name" value="DUF416"/>
    <property type="match status" value="1"/>
</dbReference>
<organism evidence="1 2">
    <name type="scientific">Pedobacter kyonggii</name>
    <dbReference type="NCBI Taxonomy" id="1926871"/>
    <lineage>
        <taxon>Bacteria</taxon>
        <taxon>Pseudomonadati</taxon>
        <taxon>Bacteroidota</taxon>
        <taxon>Sphingobacteriia</taxon>
        <taxon>Sphingobacteriales</taxon>
        <taxon>Sphingobacteriaceae</taxon>
        <taxon>Pedobacter</taxon>
    </lineage>
</organism>
<sequence length="166" mass="19173">MTQLEFIKLLEHKVTGSSPTVLIDFALDICERLQPEYTSFSENHNWGDANLLKECIEFCRVGKGTMVNHSDIKFYLDKLDPNIPDMDDFGDFDSSYALNTSCVVCELLEYLSDKDKSHIFNISTYMTHTIDFKLSEADANLTNEELENHSDLIREWEYQLKLVETA</sequence>